<name>A0A4V5UV72_9BACT</name>
<evidence type="ECO:0000256" key="1">
    <source>
        <dbReference type="SAM" id="Phobius"/>
    </source>
</evidence>
<keyword evidence="3" id="KW-1185">Reference proteome</keyword>
<feature type="transmembrane region" description="Helical" evidence="1">
    <location>
        <begin position="122"/>
        <end position="140"/>
    </location>
</feature>
<feature type="transmembrane region" description="Helical" evidence="1">
    <location>
        <begin position="24"/>
        <end position="46"/>
    </location>
</feature>
<feature type="transmembrane region" description="Helical" evidence="1">
    <location>
        <begin position="146"/>
        <end position="162"/>
    </location>
</feature>
<organism evidence="2 3">
    <name type="scientific">Ilyomonas limi</name>
    <dbReference type="NCBI Taxonomy" id="2575867"/>
    <lineage>
        <taxon>Bacteria</taxon>
        <taxon>Pseudomonadati</taxon>
        <taxon>Bacteroidota</taxon>
        <taxon>Chitinophagia</taxon>
        <taxon>Chitinophagales</taxon>
        <taxon>Chitinophagaceae</taxon>
        <taxon>Ilyomonas</taxon>
    </lineage>
</organism>
<dbReference type="OrthoDB" id="1120881at2"/>
<gene>
    <name evidence="2" type="ORF">FC093_02665</name>
</gene>
<reference evidence="2 3" key="1">
    <citation type="submission" date="2019-05" db="EMBL/GenBank/DDBJ databases">
        <title>Panacibacter sp. strain 17mud1-8 Genome sequencing and assembly.</title>
        <authorList>
            <person name="Chhetri G."/>
        </authorList>
    </citation>
    <scope>NUCLEOTIDE SEQUENCE [LARGE SCALE GENOMIC DNA]</scope>
    <source>
        <strain evidence="2 3">17mud1-8</strain>
    </source>
</reference>
<dbReference type="AlphaFoldDB" id="A0A4V5UV72"/>
<sequence>MDEQLQHLDTLKDIKRMMERSSRFISLSGLSGIAAGVCALVGAWLANGVIESSARYSNTHEVRELRRTSLDSGADLQTYLGNTLIQIALGVLIAALVLGFLFTYLRSRKTNTPIWGTTAKRLLINVSIPMIVGGIFLLKLIDIGNYGLVAPGCLIFYGLGLLNASKYTLAEVRYLGYAQILLGIISLQVMGNGLLFWALGFGVLHIVYGAFMWWKYERS</sequence>
<feature type="transmembrane region" description="Helical" evidence="1">
    <location>
        <begin position="79"/>
        <end position="102"/>
    </location>
</feature>
<keyword evidence="1" id="KW-0472">Membrane</keyword>
<keyword evidence="1" id="KW-0812">Transmembrane</keyword>
<feature type="transmembrane region" description="Helical" evidence="1">
    <location>
        <begin position="174"/>
        <end position="190"/>
    </location>
</feature>
<comment type="caution">
    <text evidence="2">The sequence shown here is derived from an EMBL/GenBank/DDBJ whole genome shotgun (WGS) entry which is preliminary data.</text>
</comment>
<keyword evidence="1" id="KW-1133">Transmembrane helix</keyword>
<dbReference type="RefSeq" id="WP_137260173.1">
    <property type="nucleotide sequence ID" value="NZ_SZQL01000001.1"/>
</dbReference>
<dbReference type="Proteomes" id="UP000305848">
    <property type="component" value="Unassembled WGS sequence"/>
</dbReference>
<feature type="transmembrane region" description="Helical" evidence="1">
    <location>
        <begin position="196"/>
        <end position="214"/>
    </location>
</feature>
<evidence type="ECO:0000313" key="3">
    <source>
        <dbReference type="Proteomes" id="UP000305848"/>
    </source>
</evidence>
<accession>A0A4V5UV72</accession>
<evidence type="ECO:0000313" key="2">
    <source>
        <dbReference type="EMBL" id="TKK71933.1"/>
    </source>
</evidence>
<protein>
    <submittedName>
        <fullName evidence="2">Uncharacterized protein</fullName>
    </submittedName>
</protein>
<dbReference type="EMBL" id="SZQL01000001">
    <property type="protein sequence ID" value="TKK71933.1"/>
    <property type="molecule type" value="Genomic_DNA"/>
</dbReference>
<proteinExistence type="predicted"/>